<keyword evidence="1" id="KW-0812">Transmembrane</keyword>
<name>A0ABZ2LJQ7_9BACT</name>
<keyword evidence="1" id="KW-1133">Transmembrane helix</keyword>
<dbReference type="EMBL" id="CP089983">
    <property type="protein sequence ID" value="WXB10630.1"/>
    <property type="molecule type" value="Genomic_DNA"/>
</dbReference>
<evidence type="ECO:0000313" key="2">
    <source>
        <dbReference type="EMBL" id="WXB10630.1"/>
    </source>
</evidence>
<protein>
    <submittedName>
        <fullName evidence="2">Uncharacterized protein</fullName>
    </submittedName>
</protein>
<organism evidence="2 3">
    <name type="scientific">Pendulispora rubella</name>
    <dbReference type="NCBI Taxonomy" id="2741070"/>
    <lineage>
        <taxon>Bacteria</taxon>
        <taxon>Pseudomonadati</taxon>
        <taxon>Myxococcota</taxon>
        <taxon>Myxococcia</taxon>
        <taxon>Myxococcales</taxon>
        <taxon>Sorangiineae</taxon>
        <taxon>Pendulisporaceae</taxon>
        <taxon>Pendulispora</taxon>
    </lineage>
</organism>
<evidence type="ECO:0000256" key="1">
    <source>
        <dbReference type="SAM" id="Phobius"/>
    </source>
</evidence>
<gene>
    <name evidence="2" type="ORF">LVJ94_25810</name>
</gene>
<keyword evidence="1" id="KW-0472">Membrane</keyword>
<dbReference type="Proteomes" id="UP001374803">
    <property type="component" value="Chromosome"/>
</dbReference>
<dbReference type="RefSeq" id="WP_394840305.1">
    <property type="nucleotide sequence ID" value="NZ_CP089929.1"/>
</dbReference>
<feature type="transmembrane region" description="Helical" evidence="1">
    <location>
        <begin position="12"/>
        <end position="31"/>
    </location>
</feature>
<evidence type="ECO:0000313" key="3">
    <source>
        <dbReference type="Proteomes" id="UP001374803"/>
    </source>
</evidence>
<keyword evidence="3" id="KW-1185">Reference proteome</keyword>
<accession>A0ABZ2LJQ7</accession>
<reference evidence="2" key="1">
    <citation type="submission" date="2021-12" db="EMBL/GenBank/DDBJ databases">
        <title>Discovery of the Pendulisporaceae a myxobacterial family with distinct sporulation behavior and unique specialized metabolism.</title>
        <authorList>
            <person name="Garcia R."/>
            <person name="Popoff A."/>
            <person name="Bader C.D."/>
            <person name="Loehr J."/>
            <person name="Walesch S."/>
            <person name="Walt C."/>
            <person name="Boldt J."/>
            <person name="Bunk B."/>
            <person name="Haeckl F.J.F.P.J."/>
            <person name="Gunesch A.P."/>
            <person name="Birkelbach J."/>
            <person name="Nuebel U."/>
            <person name="Pietschmann T."/>
            <person name="Bach T."/>
            <person name="Mueller R."/>
        </authorList>
    </citation>
    <scope>NUCLEOTIDE SEQUENCE</scope>
    <source>
        <strain evidence="2">MSr11367</strain>
    </source>
</reference>
<sequence length="277" mass="29622">MKYHLRNGNRKYFFGGVGLLVAAAVAAGFVARSRNMSRTTEVAAAATPNEQPSIIPAKLEAAADRVYAEELARSAAASSQVAAPERSGKALAQAVGEAKVHLSKMYAVRGLVTQERVRREEARAILASREGREVIERTLTEPGYAKAAFGDEFSAEARFYATKVVSEAARGGEPEYGLRIAQKLAQSLDTKEGASQGRTEDLVDVLRETFRATGPEYFQSNPQRVLSQIGIDPAHPTLSHDTLANVGYGILLGMGGSKMSPLEARDLVEKTLGLSGG</sequence>
<proteinExistence type="predicted"/>